<evidence type="ECO:0008006" key="4">
    <source>
        <dbReference type="Google" id="ProtNLM"/>
    </source>
</evidence>
<sequence length="201" mass="21590">MRRCGIVSLMLGIGMSFDIAGLAAEPMPAPAADYRAKARAAQGVEMSVAHHQGQLRVEVATGNLPNGMVSLIDLNRHGMVVLMDVPGMDRIAVEMDMPPGFGFSDANRQGTRTGTGEALGEACELWRFEAKALNQPVESCITADGIVLRTTTSMGGKPLVLFEVTELTRGPQDPAQFTLPKGMKARKLPPSMRSLMPELIR</sequence>
<proteinExistence type="predicted"/>
<evidence type="ECO:0000256" key="1">
    <source>
        <dbReference type="SAM" id="SignalP"/>
    </source>
</evidence>
<gene>
    <name evidence="2" type="ORF">J2S76_001510</name>
</gene>
<protein>
    <recommendedName>
        <fullName evidence="4">DUF4412 domain-containing protein</fullName>
    </recommendedName>
</protein>
<reference evidence="2 3" key="1">
    <citation type="submission" date="2023-07" db="EMBL/GenBank/DDBJ databases">
        <title>Genomic Encyclopedia of Type Strains, Phase IV (KMG-IV): sequencing the most valuable type-strain genomes for metagenomic binning, comparative biology and taxonomic classification.</title>
        <authorList>
            <person name="Goeker M."/>
        </authorList>
    </citation>
    <scope>NUCLEOTIDE SEQUENCE [LARGE SCALE GENOMIC DNA]</scope>
    <source>
        <strain evidence="2 3">DSM 1277</strain>
    </source>
</reference>
<keyword evidence="3" id="KW-1185">Reference proteome</keyword>
<dbReference type="RefSeq" id="WP_307059031.1">
    <property type="nucleotide sequence ID" value="NZ_JAUSUH010000002.1"/>
</dbReference>
<name>A0ABU0DF89_9HYPH</name>
<feature type="signal peptide" evidence="1">
    <location>
        <begin position="1"/>
        <end position="23"/>
    </location>
</feature>
<evidence type="ECO:0000313" key="3">
    <source>
        <dbReference type="Proteomes" id="UP001238467"/>
    </source>
</evidence>
<comment type="caution">
    <text evidence="2">The sequence shown here is derived from an EMBL/GenBank/DDBJ whole genome shotgun (WGS) entry which is preliminary data.</text>
</comment>
<dbReference type="Proteomes" id="UP001238467">
    <property type="component" value="Unassembled WGS sequence"/>
</dbReference>
<dbReference type="EMBL" id="JAUSUH010000002">
    <property type="protein sequence ID" value="MDQ0347093.1"/>
    <property type="molecule type" value="Genomic_DNA"/>
</dbReference>
<feature type="chain" id="PRO_5045881378" description="DUF4412 domain-containing protein" evidence="1">
    <location>
        <begin position="24"/>
        <end position="201"/>
    </location>
</feature>
<organism evidence="2 3">
    <name type="scientific">Ancylobacter vacuolatus</name>
    <dbReference type="NCBI Taxonomy" id="223389"/>
    <lineage>
        <taxon>Bacteria</taxon>
        <taxon>Pseudomonadati</taxon>
        <taxon>Pseudomonadota</taxon>
        <taxon>Alphaproteobacteria</taxon>
        <taxon>Hyphomicrobiales</taxon>
        <taxon>Xanthobacteraceae</taxon>
        <taxon>Ancylobacter</taxon>
    </lineage>
</organism>
<keyword evidence="1" id="KW-0732">Signal</keyword>
<evidence type="ECO:0000313" key="2">
    <source>
        <dbReference type="EMBL" id="MDQ0347093.1"/>
    </source>
</evidence>
<accession>A0ABU0DF89</accession>